<dbReference type="Gene3D" id="1.10.10.10">
    <property type="entry name" value="Winged helix-like DNA-binding domain superfamily/Winged helix DNA-binding domain"/>
    <property type="match status" value="1"/>
</dbReference>
<keyword evidence="4" id="KW-0472">Membrane</keyword>
<evidence type="ECO:0000256" key="1">
    <source>
        <dbReference type="ARBA" id="ARBA00022574"/>
    </source>
</evidence>
<dbReference type="PANTHER" id="PTHR22845:SF5">
    <property type="entry name" value="APOPTOTIC PROTEASE-ACTIVATING FACTOR 1"/>
    <property type="match status" value="1"/>
</dbReference>
<evidence type="ECO:0000259" key="6">
    <source>
        <dbReference type="Pfam" id="PF17908"/>
    </source>
</evidence>
<dbReference type="Proteomes" id="UP001596203">
    <property type="component" value="Unassembled WGS sequence"/>
</dbReference>
<dbReference type="Pfam" id="PF17908">
    <property type="entry name" value="APAF1_C"/>
    <property type="match status" value="1"/>
</dbReference>
<feature type="transmembrane region" description="Helical" evidence="4">
    <location>
        <begin position="47"/>
        <end position="64"/>
    </location>
</feature>
<dbReference type="RefSeq" id="WP_377417995.1">
    <property type="nucleotide sequence ID" value="NZ_JBHSPR010000002.1"/>
</dbReference>
<evidence type="ECO:0000256" key="2">
    <source>
        <dbReference type="ARBA" id="ARBA00022703"/>
    </source>
</evidence>
<keyword evidence="1" id="KW-0853">WD repeat</keyword>
<evidence type="ECO:0000259" key="5">
    <source>
        <dbReference type="Pfam" id="PF00931"/>
    </source>
</evidence>
<keyword evidence="4" id="KW-0812">Transmembrane</keyword>
<keyword evidence="4" id="KW-1133">Transmembrane helix</keyword>
<accession>A0ABW1K2E8</accession>
<dbReference type="InterPro" id="IPR002182">
    <property type="entry name" value="NB-ARC"/>
</dbReference>
<evidence type="ECO:0000256" key="4">
    <source>
        <dbReference type="SAM" id="Phobius"/>
    </source>
</evidence>
<keyword evidence="2" id="KW-0053">Apoptosis</keyword>
<feature type="domain" description="APAF-1 helical" evidence="6">
    <location>
        <begin position="414"/>
        <end position="481"/>
    </location>
</feature>
<dbReference type="Pfam" id="PF00931">
    <property type="entry name" value="NB-ARC"/>
    <property type="match status" value="1"/>
</dbReference>
<name>A0ABW1K2E8_9ACTN</name>
<proteinExistence type="predicted"/>
<dbReference type="PRINTS" id="PR00364">
    <property type="entry name" value="DISEASERSIST"/>
</dbReference>
<comment type="caution">
    <text evidence="7">The sequence shown here is derived from an EMBL/GenBank/DDBJ whole genome shotgun (WGS) entry which is preliminary data.</text>
</comment>
<dbReference type="InterPro" id="IPR027417">
    <property type="entry name" value="P-loop_NTPase"/>
</dbReference>
<evidence type="ECO:0000256" key="3">
    <source>
        <dbReference type="ARBA" id="ARBA00022737"/>
    </source>
</evidence>
<sequence>MQLRRYLAVGAYVLLSALFTAVAAIAFNVASGSELPWLPSSVQAKPWWWVVGSTLPLATSLLLWRARRTYDAGLADRLPVQLRPDPWVVARPQEVARIVGTLVRRYPATVVAYGAGGFGKTTIARLVLSDRRVLRRFRGRVYWMTLGRDARGPALLEKVNGLTHLIDPSKAYPFTDLEQASAQLAAVLSESPRCLLVLDEVWFGDQMAAFPVAGRSVRLVTTRVISVARGGYTLVQIDRLSTLQARLLLTANLPTLPDDLIDQMMSLTGGWPLLLHLLNRALLRSIASGADATRVAEVVLQRLQRHGYAALDLASPAGRDQSVAATIEASLDLLVADDRKRFLELAIFPEDETIPLTLAVTLWRSTGNLGEGEARRLCTRLADLSLLALHGEDALVLDDVVRSYLRRRLKAEALRHLNRRFLDAVSESFDGVAWWELPPSAPYIRDHLIWHLLEADRKGDAEALATDMRWVQARLELDGPLGPDADLAMVDSARADGLRHSLRDNRRLISETDASGGSAPLTAFMERTLEARGDQPRLLGVDDGLDARLDRARRSTDAERWKTEAAAQFGAAARAASSGREEQARRHRFDALIAMALAMRGQSSESTRELCLAALQEIGAGEPRDTDVRFAVLVYLGVSQPHSETGLVGSALQTLVGGLSTASFEEIVPVPFGKSATGADVGLCPSWDRRMVSCCRS</sequence>
<dbReference type="PANTHER" id="PTHR22845">
    <property type="entry name" value="APOPTOTIC PROTEASE-ACTIVATING FACTOR 1"/>
    <property type="match status" value="1"/>
</dbReference>
<feature type="domain" description="NB-ARC" evidence="5">
    <location>
        <begin position="93"/>
        <end position="229"/>
    </location>
</feature>
<reference evidence="8" key="1">
    <citation type="journal article" date="2019" name="Int. J. Syst. Evol. Microbiol.">
        <title>The Global Catalogue of Microorganisms (GCM) 10K type strain sequencing project: providing services to taxonomists for standard genome sequencing and annotation.</title>
        <authorList>
            <consortium name="The Broad Institute Genomics Platform"/>
            <consortium name="The Broad Institute Genome Sequencing Center for Infectious Disease"/>
            <person name="Wu L."/>
            <person name="Ma J."/>
        </authorList>
    </citation>
    <scope>NUCLEOTIDE SEQUENCE [LARGE SCALE GENOMIC DNA]</scope>
    <source>
        <strain evidence="8">ZS-35-S2</strain>
    </source>
</reference>
<dbReference type="SUPFAM" id="SSF52540">
    <property type="entry name" value="P-loop containing nucleoside triphosphate hydrolases"/>
    <property type="match status" value="1"/>
</dbReference>
<dbReference type="InterPro" id="IPR041452">
    <property type="entry name" value="APAF1_C"/>
</dbReference>
<evidence type="ECO:0000313" key="7">
    <source>
        <dbReference type="EMBL" id="MFC6015635.1"/>
    </source>
</evidence>
<evidence type="ECO:0000313" key="8">
    <source>
        <dbReference type="Proteomes" id="UP001596203"/>
    </source>
</evidence>
<dbReference type="Gene3D" id="1.25.40.370">
    <property type="match status" value="1"/>
</dbReference>
<protein>
    <submittedName>
        <fullName evidence="7">NB-ARC domain-containing protein</fullName>
    </submittedName>
</protein>
<dbReference type="InterPro" id="IPR036388">
    <property type="entry name" value="WH-like_DNA-bd_sf"/>
</dbReference>
<dbReference type="Gene3D" id="3.40.50.300">
    <property type="entry name" value="P-loop containing nucleotide triphosphate hydrolases"/>
    <property type="match status" value="1"/>
</dbReference>
<gene>
    <name evidence="7" type="ORF">ACFP2T_05445</name>
</gene>
<keyword evidence="8" id="KW-1185">Reference proteome</keyword>
<organism evidence="7 8">
    <name type="scientific">Plantactinospora solaniradicis</name>
    <dbReference type="NCBI Taxonomy" id="1723736"/>
    <lineage>
        <taxon>Bacteria</taxon>
        <taxon>Bacillati</taxon>
        <taxon>Actinomycetota</taxon>
        <taxon>Actinomycetes</taxon>
        <taxon>Micromonosporales</taxon>
        <taxon>Micromonosporaceae</taxon>
        <taxon>Plantactinospora</taxon>
    </lineage>
</organism>
<dbReference type="EMBL" id="JBHSPR010000002">
    <property type="protein sequence ID" value="MFC6015635.1"/>
    <property type="molecule type" value="Genomic_DNA"/>
</dbReference>
<keyword evidence="3" id="KW-0677">Repeat</keyword>